<reference evidence="2" key="3">
    <citation type="journal article" date="2017" name="Nature">
        <title>Genome sequence of the progenitor of the wheat D genome Aegilops tauschii.</title>
        <authorList>
            <person name="Luo M.C."/>
            <person name="Gu Y.Q."/>
            <person name="Puiu D."/>
            <person name="Wang H."/>
            <person name="Twardziok S.O."/>
            <person name="Deal K.R."/>
            <person name="Huo N."/>
            <person name="Zhu T."/>
            <person name="Wang L."/>
            <person name="Wang Y."/>
            <person name="McGuire P.E."/>
            <person name="Liu S."/>
            <person name="Long H."/>
            <person name="Ramasamy R.K."/>
            <person name="Rodriguez J.C."/>
            <person name="Van S.L."/>
            <person name="Yuan L."/>
            <person name="Wang Z."/>
            <person name="Xia Z."/>
            <person name="Xiao L."/>
            <person name="Anderson O.D."/>
            <person name="Ouyang S."/>
            <person name="Liang Y."/>
            <person name="Zimin A.V."/>
            <person name="Pertea G."/>
            <person name="Qi P."/>
            <person name="Bennetzen J.L."/>
            <person name="Dai X."/>
            <person name="Dawson M.W."/>
            <person name="Muller H.G."/>
            <person name="Kugler K."/>
            <person name="Rivarola-Duarte L."/>
            <person name="Spannagl M."/>
            <person name="Mayer K.F.X."/>
            <person name="Lu F.H."/>
            <person name="Bevan M.W."/>
            <person name="Leroy P."/>
            <person name="Li P."/>
            <person name="You F.M."/>
            <person name="Sun Q."/>
            <person name="Liu Z."/>
            <person name="Lyons E."/>
            <person name="Wicker T."/>
            <person name="Salzberg S.L."/>
            <person name="Devos K.M."/>
            <person name="Dvorak J."/>
        </authorList>
    </citation>
    <scope>NUCLEOTIDE SEQUENCE [LARGE SCALE GENOMIC DNA]</scope>
    <source>
        <strain evidence="2">cv. AL8/78</strain>
    </source>
</reference>
<reference evidence="3" key="1">
    <citation type="journal article" date="2014" name="Science">
        <title>Ancient hybridizations among the ancestral genomes of bread wheat.</title>
        <authorList>
            <consortium name="International Wheat Genome Sequencing Consortium,"/>
            <person name="Marcussen T."/>
            <person name="Sandve S.R."/>
            <person name="Heier L."/>
            <person name="Spannagl M."/>
            <person name="Pfeifer M."/>
            <person name="Jakobsen K.S."/>
            <person name="Wulff B.B."/>
            <person name="Steuernagel B."/>
            <person name="Mayer K.F."/>
            <person name="Olsen O.A."/>
        </authorList>
    </citation>
    <scope>NUCLEOTIDE SEQUENCE [LARGE SCALE GENOMIC DNA]</scope>
    <source>
        <strain evidence="3">cv. AL8/78</strain>
    </source>
</reference>
<sequence length="220" mass="23667">MSVSTPSPSLQSSSSTHLSFLQVALTCTVLPTLSCINKEARCFSFSPRPVASPPEANTFKKTTISALIQRWKCAETHRPSPNCPDGDPTPSQSSPVASGRSRPSRTEVHSRSQARMHCSCSLPHRPLSATTLPSSSASPARPTTYTGFGCNHGASFCQPLACFLFLDNSLLLMLMICLFYGYEGYATDSSNPLSINSCKLSHLTPENYSPQDMKNPTGAS</sequence>
<dbReference type="Gramene" id="AET4Gv20455700.3">
    <property type="protein sequence ID" value="AET4Gv20455700.3"/>
    <property type="gene ID" value="AET4Gv20455700"/>
</dbReference>
<proteinExistence type="predicted"/>
<reference evidence="2" key="4">
    <citation type="submission" date="2019-03" db="UniProtKB">
        <authorList>
            <consortium name="EnsemblPlants"/>
        </authorList>
    </citation>
    <scope>IDENTIFICATION</scope>
</reference>
<dbReference type="AlphaFoldDB" id="A0A453I685"/>
<evidence type="ECO:0000313" key="2">
    <source>
        <dbReference type="EnsemblPlants" id="AET4Gv20455700.3"/>
    </source>
</evidence>
<reference evidence="3" key="2">
    <citation type="journal article" date="2017" name="Nat. Plants">
        <title>The Aegilops tauschii genome reveals multiple impacts of transposons.</title>
        <authorList>
            <person name="Zhao G."/>
            <person name="Zou C."/>
            <person name="Li K."/>
            <person name="Wang K."/>
            <person name="Li T."/>
            <person name="Gao L."/>
            <person name="Zhang X."/>
            <person name="Wang H."/>
            <person name="Yang Z."/>
            <person name="Liu X."/>
            <person name="Jiang W."/>
            <person name="Mao L."/>
            <person name="Kong X."/>
            <person name="Jiao Y."/>
            <person name="Jia J."/>
        </authorList>
    </citation>
    <scope>NUCLEOTIDE SEQUENCE [LARGE SCALE GENOMIC DNA]</scope>
    <source>
        <strain evidence="3">cv. AL8/78</strain>
    </source>
</reference>
<dbReference type="Proteomes" id="UP000015105">
    <property type="component" value="Chromosome 4D"/>
</dbReference>
<keyword evidence="3" id="KW-1185">Reference proteome</keyword>
<evidence type="ECO:0000256" key="1">
    <source>
        <dbReference type="SAM" id="MobiDB-lite"/>
    </source>
</evidence>
<accession>A0A453I685</accession>
<evidence type="ECO:0000313" key="3">
    <source>
        <dbReference type="Proteomes" id="UP000015105"/>
    </source>
</evidence>
<organism evidence="2 3">
    <name type="scientific">Aegilops tauschii subsp. strangulata</name>
    <name type="common">Goatgrass</name>
    <dbReference type="NCBI Taxonomy" id="200361"/>
    <lineage>
        <taxon>Eukaryota</taxon>
        <taxon>Viridiplantae</taxon>
        <taxon>Streptophyta</taxon>
        <taxon>Embryophyta</taxon>
        <taxon>Tracheophyta</taxon>
        <taxon>Spermatophyta</taxon>
        <taxon>Magnoliopsida</taxon>
        <taxon>Liliopsida</taxon>
        <taxon>Poales</taxon>
        <taxon>Poaceae</taxon>
        <taxon>BOP clade</taxon>
        <taxon>Pooideae</taxon>
        <taxon>Triticodae</taxon>
        <taxon>Triticeae</taxon>
        <taxon>Triticinae</taxon>
        <taxon>Aegilops</taxon>
    </lineage>
</organism>
<feature type="region of interest" description="Disordered" evidence="1">
    <location>
        <begin position="78"/>
        <end position="117"/>
    </location>
</feature>
<name>A0A453I685_AEGTS</name>
<protein>
    <submittedName>
        <fullName evidence="2">Uncharacterized protein</fullName>
    </submittedName>
</protein>
<dbReference type="EnsemblPlants" id="AET4Gv20455700.3">
    <property type="protein sequence ID" value="AET4Gv20455700.3"/>
    <property type="gene ID" value="AET4Gv20455700"/>
</dbReference>
<reference evidence="2" key="5">
    <citation type="journal article" date="2021" name="G3 (Bethesda)">
        <title>Aegilops tauschii genome assembly Aet v5.0 features greater sequence contiguity and improved annotation.</title>
        <authorList>
            <person name="Wang L."/>
            <person name="Zhu T."/>
            <person name="Rodriguez J.C."/>
            <person name="Deal K.R."/>
            <person name="Dubcovsky J."/>
            <person name="McGuire P.E."/>
            <person name="Lux T."/>
            <person name="Spannagl M."/>
            <person name="Mayer K.F.X."/>
            <person name="Baldrich P."/>
            <person name="Meyers B.C."/>
            <person name="Huo N."/>
            <person name="Gu Y.Q."/>
            <person name="Zhou H."/>
            <person name="Devos K.M."/>
            <person name="Bennetzen J.L."/>
            <person name="Unver T."/>
            <person name="Budak H."/>
            <person name="Gulick P.J."/>
            <person name="Galiba G."/>
            <person name="Kalapos B."/>
            <person name="Nelson D.R."/>
            <person name="Li P."/>
            <person name="You F.M."/>
            <person name="Luo M.C."/>
            <person name="Dvorak J."/>
        </authorList>
    </citation>
    <scope>NUCLEOTIDE SEQUENCE [LARGE SCALE GENOMIC DNA]</scope>
    <source>
        <strain evidence="2">cv. AL8/78</strain>
    </source>
</reference>